<dbReference type="GO" id="GO:0004519">
    <property type="term" value="F:endonuclease activity"/>
    <property type="evidence" value="ECO:0007669"/>
    <property type="project" value="UniProtKB-KW"/>
</dbReference>
<evidence type="ECO:0000256" key="2">
    <source>
        <dbReference type="ARBA" id="ARBA00022747"/>
    </source>
</evidence>
<dbReference type="GO" id="GO:0003677">
    <property type="term" value="F:DNA binding"/>
    <property type="evidence" value="ECO:0007669"/>
    <property type="project" value="UniProtKB-KW"/>
</dbReference>
<keyword evidence="5" id="KW-0378">Hydrolase</keyword>
<protein>
    <submittedName>
        <fullName evidence="5">Restriction endonuclease subunit S</fullName>
    </submittedName>
</protein>
<comment type="caution">
    <text evidence="5">The sequence shown here is derived from an EMBL/GenBank/DDBJ whole genome shotgun (WGS) entry which is preliminary data.</text>
</comment>
<dbReference type="PANTHER" id="PTHR30408:SF12">
    <property type="entry name" value="TYPE I RESTRICTION ENZYME MJAVIII SPECIFICITY SUBUNIT"/>
    <property type="match status" value="1"/>
</dbReference>
<evidence type="ECO:0000313" key="6">
    <source>
        <dbReference type="Proteomes" id="UP000266482"/>
    </source>
</evidence>
<feature type="domain" description="Type I restriction modification DNA specificity" evidence="4">
    <location>
        <begin position="21"/>
        <end position="199"/>
    </location>
</feature>
<dbReference type="SUPFAM" id="SSF116734">
    <property type="entry name" value="DNA methylase specificity domain"/>
    <property type="match status" value="2"/>
</dbReference>
<dbReference type="PANTHER" id="PTHR30408">
    <property type="entry name" value="TYPE-1 RESTRICTION ENZYME ECOKI SPECIFICITY PROTEIN"/>
    <property type="match status" value="1"/>
</dbReference>
<reference evidence="5 6" key="1">
    <citation type="submission" date="2018-09" db="EMBL/GenBank/DDBJ databases">
        <title>Paenibacillus aracenensis nov. sp. isolated from a cave in southern Spain.</title>
        <authorList>
            <person name="Jurado V."/>
            <person name="Gutierrez-Patricio S."/>
            <person name="Gonzalez-Pimentel J.L."/>
            <person name="Miller A.Z."/>
            <person name="Laiz L."/>
            <person name="Saiz-Jimenez C."/>
        </authorList>
    </citation>
    <scope>NUCLEOTIDE SEQUENCE [LARGE SCALE GENOMIC DNA]</scope>
    <source>
        <strain evidence="5 6">DSM 22867</strain>
    </source>
</reference>
<dbReference type="GO" id="GO:0009307">
    <property type="term" value="P:DNA restriction-modification system"/>
    <property type="evidence" value="ECO:0007669"/>
    <property type="project" value="UniProtKB-KW"/>
</dbReference>
<evidence type="ECO:0000256" key="3">
    <source>
        <dbReference type="ARBA" id="ARBA00023125"/>
    </source>
</evidence>
<dbReference type="InterPro" id="IPR052021">
    <property type="entry name" value="Type-I_RS_S_subunit"/>
</dbReference>
<accession>A0A3A1VIF0</accession>
<gene>
    <name evidence="5" type="ORF">D3P08_00110</name>
</gene>
<keyword evidence="6" id="KW-1185">Reference proteome</keyword>
<dbReference type="EMBL" id="QXQA01000001">
    <property type="protein sequence ID" value="RIX60035.1"/>
    <property type="molecule type" value="Genomic_DNA"/>
</dbReference>
<evidence type="ECO:0000256" key="1">
    <source>
        <dbReference type="ARBA" id="ARBA00010923"/>
    </source>
</evidence>
<dbReference type="CDD" id="cd16961">
    <property type="entry name" value="RMtype1_S_TRD-CR_like"/>
    <property type="match status" value="1"/>
</dbReference>
<dbReference type="CDD" id="cd17246">
    <property type="entry name" value="RMtype1_S_SonII-TRD2-CR2_like"/>
    <property type="match status" value="1"/>
</dbReference>
<feature type="domain" description="Type I restriction modification DNA specificity" evidence="4">
    <location>
        <begin position="224"/>
        <end position="386"/>
    </location>
</feature>
<dbReference type="RefSeq" id="WP_119597410.1">
    <property type="nucleotide sequence ID" value="NZ_QXQA01000001.1"/>
</dbReference>
<keyword evidence="2" id="KW-0680">Restriction system</keyword>
<dbReference type="InterPro" id="IPR044946">
    <property type="entry name" value="Restrct_endonuc_typeI_TRD_sf"/>
</dbReference>
<dbReference type="OrthoDB" id="9811611at2"/>
<dbReference type="Gene3D" id="3.90.220.20">
    <property type="entry name" value="DNA methylase specificity domains"/>
    <property type="match status" value="2"/>
</dbReference>
<sequence>MNDIYISPPDSYKKTAIGMIPSDWGIQKFKEITDILKCGIASTPTYVDEGVPFLSSQNVKENKLVLDKFNYVSQEFHEKLTKKDKPQKGDILYTRVGASFGKAAVVDVDWEFSVYVSLTLIRMKKNYDNIFYSYLLNSDKYVSIARQTVFQGGGVQNLNVKVVEDFDMVVPPIKEQQKIASILSTWDKAIELKEKLIEQKKEQKKGLMQLLMTGKVRLSGYEGDWTHYTLGTIVSNKSGSFDSSKEQEVRKCVELEHINSETATINGYIGSDESKSMKNVFYKGDILFGKLRPYLRKYWQASFDGVCSSEIWVLKPADSKILSVNYLRYIVQTEMFIMNCNKTTGSKMPRADWGHLSDLTLHIPPIDEQESISNLMNVMDKEIGLLITEVKALEEQKKGLMQLLLTGKVRVKV</sequence>
<comment type="similarity">
    <text evidence="1">Belongs to the type-I restriction system S methylase family.</text>
</comment>
<keyword evidence="5" id="KW-0540">Nuclease</keyword>
<dbReference type="Pfam" id="PF01420">
    <property type="entry name" value="Methylase_S"/>
    <property type="match status" value="2"/>
</dbReference>
<keyword evidence="5" id="KW-0255">Endonuclease</keyword>
<organism evidence="5 6">
    <name type="scientific">Paenibacillus nanensis</name>
    <dbReference type="NCBI Taxonomy" id="393251"/>
    <lineage>
        <taxon>Bacteria</taxon>
        <taxon>Bacillati</taxon>
        <taxon>Bacillota</taxon>
        <taxon>Bacilli</taxon>
        <taxon>Bacillales</taxon>
        <taxon>Paenibacillaceae</taxon>
        <taxon>Paenibacillus</taxon>
    </lineage>
</organism>
<proteinExistence type="inferred from homology"/>
<name>A0A3A1VIF0_9BACL</name>
<keyword evidence="3" id="KW-0238">DNA-binding</keyword>
<dbReference type="AlphaFoldDB" id="A0A3A1VIF0"/>
<evidence type="ECO:0000313" key="5">
    <source>
        <dbReference type="EMBL" id="RIX60035.1"/>
    </source>
</evidence>
<dbReference type="InterPro" id="IPR000055">
    <property type="entry name" value="Restrct_endonuc_typeI_TRD"/>
</dbReference>
<dbReference type="Gene3D" id="1.10.287.1120">
    <property type="entry name" value="Bipartite methylase S protein"/>
    <property type="match status" value="1"/>
</dbReference>
<evidence type="ECO:0000259" key="4">
    <source>
        <dbReference type="Pfam" id="PF01420"/>
    </source>
</evidence>
<dbReference type="Proteomes" id="UP000266482">
    <property type="component" value="Unassembled WGS sequence"/>
</dbReference>